<dbReference type="Pfam" id="PF06985">
    <property type="entry name" value="HET"/>
    <property type="match status" value="1"/>
</dbReference>
<feature type="domain" description="Heterokaryon incompatibility" evidence="1">
    <location>
        <begin position="27"/>
        <end position="171"/>
    </location>
</feature>
<dbReference type="EMBL" id="JAFJYH010000192">
    <property type="protein sequence ID" value="KAG4416261.1"/>
    <property type="molecule type" value="Genomic_DNA"/>
</dbReference>
<gene>
    <name evidence="2" type="ORF">IFR04_010607</name>
</gene>
<sequence length="486" mass="55227">MPTRLLAIGGSSLQLHDMAGTSTPVQYATLSHCWGGKEFLKLLRDNLDSFHLSIPHDELPKTFQDAIFIARYLGFEYLWIDSLCIIQDDKDDWERESTLMIDVYGGSALNIAAVSAENGSIGCFFQRQPRCLVQLPSTRTGAKIVPTEVKPYPDGHNHRTPLFKRGWVLQERHLPRRTLYFYEKEILWSCGEASCCESGSRVHGVFHTEMATRDKWTDTVERYSSMALTEASDRLVAIGGLAKVIQEQTGDGYIAGIWRQDLDLQLLWFAYDSKRVDEIYRAPTWSWASIGQPVRFLGRLEGGSEPQRYTQVSDVAIDYTSSSSFGQVCGGYIRLRCKYFGPCMIKYEPNAIFNKLIYGNCQFTGKLYFDIIGWEDSASNVLSQNVDERREEKSSEKEIPSENQRLREVVPGQKSLYMLPILPDEGLFLEAIDGARRRYRRVGMYWLLKPEEGFVSSLEASTPAIIDHTELSTGEDGETSYLIEII</sequence>
<evidence type="ECO:0000259" key="1">
    <source>
        <dbReference type="Pfam" id="PF06985"/>
    </source>
</evidence>
<proteinExistence type="predicted"/>
<keyword evidence="3" id="KW-1185">Reference proteome</keyword>
<reference evidence="2" key="1">
    <citation type="submission" date="2021-02" db="EMBL/GenBank/DDBJ databases">
        <title>Genome sequence Cadophora malorum strain M34.</title>
        <authorList>
            <person name="Stefanovic E."/>
            <person name="Vu D."/>
            <person name="Scully C."/>
            <person name="Dijksterhuis J."/>
            <person name="Roader J."/>
            <person name="Houbraken J."/>
        </authorList>
    </citation>
    <scope>NUCLEOTIDE SEQUENCE</scope>
    <source>
        <strain evidence="2">M34</strain>
    </source>
</reference>
<evidence type="ECO:0000313" key="3">
    <source>
        <dbReference type="Proteomes" id="UP000664132"/>
    </source>
</evidence>
<accession>A0A8H7W3E9</accession>
<dbReference type="PANTHER" id="PTHR33112:SF8">
    <property type="entry name" value="HETEROKARYON INCOMPATIBILITY DOMAIN-CONTAINING PROTEIN"/>
    <property type="match status" value="1"/>
</dbReference>
<comment type="caution">
    <text evidence="2">The sequence shown here is derived from an EMBL/GenBank/DDBJ whole genome shotgun (WGS) entry which is preliminary data.</text>
</comment>
<dbReference type="AlphaFoldDB" id="A0A8H7W3E9"/>
<dbReference type="Proteomes" id="UP000664132">
    <property type="component" value="Unassembled WGS sequence"/>
</dbReference>
<dbReference type="OrthoDB" id="5125733at2759"/>
<dbReference type="PANTHER" id="PTHR33112">
    <property type="entry name" value="DOMAIN PROTEIN, PUTATIVE-RELATED"/>
    <property type="match status" value="1"/>
</dbReference>
<name>A0A8H7W3E9_9HELO</name>
<organism evidence="2 3">
    <name type="scientific">Cadophora malorum</name>
    <dbReference type="NCBI Taxonomy" id="108018"/>
    <lineage>
        <taxon>Eukaryota</taxon>
        <taxon>Fungi</taxon>
        <taxon>Dikarya</taxon>
        <taxon>Ascomycota</taxon>
        <taxon>Pezizomycotina</taxon>
        <taxon>Leotiomycetes</taxon>
        <taxon>Helotiales</taxon>
        <taxon>Ploettnerulaceae</taxon>
        <taxon>Cadophora</taxon>
    </lineage>
</organism>
<protein>
    <recommendedName>
        <fullName evidence="1">Heterokaryon incompatibility domain-containing protein</fullName>
    </recommendedName>
</protein>
<evidence type="ECO:0000313" key="2">
    <source>
        <dbReference type="EMBL" id="KAG4416261.1"/>
    </source>
</evidence>
<dbReference type="InterPro" id="IPR010730">
    <property type="entry name" value="HET"/>
</dbReference>